<evidence type="ECO:0000256" key="6">
    <source>
        <dbReference type="ARBA" id="ARBA00023136"/>
    </source>
</evidence>
<evidence type="ECO:0000256" key="3">
    <source>
        <dbReference type="ARBA" id="ARBA00022475"/>
    </source>
</evidence>
<protein>
    <submittedName>
        <fullName evidence="8">Fructose ABC transport system, permease protein</fullName>
    </submittedName>
</protein>
<comment type="similarity">
    <text evidence="2">Belongs to the binding-protein-dependent transport system permease family. AraH/RbsC subfamily.</text>
</comment>
<dbReference type="PANTHER" id="PTHR32196">
    <property type="entry name" value="ABC TRANSPORTER PERMEASE PROTEIN YPHD-RELATED-RELATED"/>
    <property type="match status" value="1"/>
</dbReference>
<feature type="transmembrane region" description="Helical" evidence="7">
    <location>
        <begin position="296"/>
        <end position="313"/>
    </location>
</feature>
<evidence type="ECO:0000313" key="9">
    <source>
        <dbReference type="Proteomes" id="UP000229757"/>
    </source>
</evidence>
<feature type="transmembrane region" description="Helical" evidence="7">
    <location>
        <begin position="134"/>
        <end position="153"/>
    </location>
</feature>
<dbReference type="InterPro" id="IPR001851">
    <property type="entry name" value="ABC_transp_permease"/>
</dbReference>
<dbReference type="KEGG" id="rfo:REIFOR_00392"/>
<keyword evidence="5 7" id="KW-1133">Transmembrane helix</keyword>
<gene>
    <name evidence="8" type="ORF">REIFOR_00392</name>
</gene>
<feature type="transmembrane region" description="Helical" evidence="7">
    <location>
        <begin position="490"/>
        <end position="511"/>
    </location>
</feature>
<feature type="transmembrane region" description="Helical" evidence="7">
    <location>
        <begin position="344"/>
        <end position="363"/>
    </location>
</feature>
<evidence type="ECO:0000256" key="7">
    <source>
        <dbReference type="SAM" id="Phobius"/>
    </source>
</evidence>
<sequence length="522" mass="55118">MLGSFIIGEEMNVLSLQDKAITHLVSFFRKEWSGALLAILILSIAIEMVTSGKPFFHPTNIMTILNNSAAIGVVAGGMTLVILAAGIDLSVGAVMGMVAAVTGYIASYWGLPPGIAIFCGLALGGLIGAIHGSLIAYLGMPAFIVTLAGLSVWRGSAHLSTGAQATPKLPATFDLFGRYNPFAGLREQFQAGELSGLMESLGGFVDANWMGFFRTFQMSMIIFIVFFILLAVVVSNMRLGRYIYAIGSNEQGSRQAGINTRLYTLYTYVLCSMGAAFGALLFLGRAPYAKSDYGQMWELNAIAAVVIGGTSLFGGRGTVIGTFMGVVLIKLINNGLTLAQLETFWQMVVTGLIILVAVGIDIVRQSKSAVKVQQMLGVVAIVLALFAALTPLSALISSLISLHEHNSMVAMQQAGANMVSYHYVRLLDEVGVHNLHTIISGTWMISLALLALVAGAVVTVVKLHKTLSFAMGGIFVVSALALIASDMAAAAPLLILGAFAMAGLPTVPYMFERARALDSANG</sequence>
<keyword evidence="3" id="KW-1003">Cell membrane</keyword>
<organism evidence="8 9">
    <name type="scientific">Reinekea forsetii</name>
    <dbReference type="NCBI Taxonomy" id="1336806"/>
    <lineage>
        <taxon>Bacteria</taxon>
        <taxon>Pseudomonadati</taxon>
        <taxon>Pseudomonadota</taxon>
        <taxon>Gammaproteobacteria</taxon>
        <taxon>Oceanospirillales</taxon>
        <taxon>Saccharospirillaceae</taxon>
        <taxon>Reinekea</taxon>
    </lineage>
</organism>
<evidence type="ECO:0000256" key="5">
    <source>
        <dbReference type="ARBA" id="ARBA00022989"/>
    </source>
</evidence>
<dbReference type="GO" id="GO:0005886">
    <property type="term" value="C:plasma membrane"/>
    <property type="evidence" value="ECO:0007669"/>
    <property type="project" value="UniProtKB-SubCell"/>
</dbReference>
<evidence type="ECO:0000313" key="8">
    <source>
        <dbReference type="EMBL" id="ATX75568.1"/>
    </source>
</evidence>
<dbReference type="CDD" id="cd06579">
    <property type="entry name" value="TM_PBP1_transp_AraH_like"/>
    <property type="match status" value="1"/>
</dbReference>
<feature type="transmembrane region" description="Helical" evidence="7">
    <location>
        <begin position="320"/>
        <end position="338"/>
    </location>
</feature>
<proteinExistence type="inferred from homology"/>
<feature type="transmembrane region" description="Helical" evidence="7">
    <location>
        <begin position="375"/>
        <end position="400"/>
    </location>
</feature>
<dbReference type="AlphaFoldDB" id="A0A2K8KKS3"/>
<evidence type="ECO:0000256" key="4">
    <source>
        <dbReference type="ARBA" id="ARBA00022692"/>
    </source>
</evidence>
<dbReference type="Pfam" id="PF02653">
    <property type="entry name" value="BPD_transp_2"/>
    <property type="match status" value="1"/>
</dbReference>
<keyword evidence="6 7" id="KW-0472">Membrane</keyword>
<feature type="transmembrane region" description="Helical" evidence="7">
    <location>
        <begin position="32"/>
        <end position="52"/>
    </location>
</feature>
<dbReference type="EMBL" id="CP011797">
    <property type="protein sequence ID" value="ATX75568.1"/>
    <property type="molecule type" value="Genomic_DNA"/>
</dbReference>
<evidence type="ECO:0000256" key="2">
    <source>
        <dbReference type="ARBA" id="ARBA00007942"/>
    </source>
</evidence>
<feature type="transmembrane region" description="Helical" evidence="7">
    <location>
        <begin position="263"/>
        <end position="284"/>
    </location>
</feature>
<comment type="subcellular location">
    <subcellularLocation>
        <location evidence="1">Cell inner membrane</location>
        <topology evidence="1">Multi-pass membrane protein</topology>
    </subcellularLocation>
</comment>
<dbReference type="Proteomes" id="UP000229757">
    <property type="component" value="Chromosome"/>
</dbReference>
<dbReference type="GO" id="GO:0022857">
    <property type="term" value="F:transmembrane transporter activity"/>
    <property type="evidence" value="ECO:0007669"/>
    <property type="project" value="InterPro"/>
</dbReference>
<feature type="transmembrane region" description="Helical" evidence="7">
    <location>
        <begin position="107"/>
        <end position="127"/>
    </location>
</feature>
<keyword evidence="9" id="KW-1185">Reference proteome</keyword>
<accession>A0A2K8KKS3</accession>
<feature type="transmembrane region" description="Helical" evidence="7">
    <location>
        <begin position="467"/>
        <end position="484"/>
    </location>
</feature>
<feature type="transmembrane region" description="Helical" evidence="7">
    <location>
        <begin position="64"/>
        <end position="87"/>
    </location>
</feature>
<feature type="transmembrane region" description="Helical" evidence="7">
    <location>
        <begin position="438"/>
        <end position="460"/>
    </location>
</feature>
<feature type="transmembrane region" description="Helical" evidence="7">
    <location>
        <begin position="216"/>
        <end position="234"/>
    </location>
</feature>
<dbReference type="PANTHER" id="PTHR32196:SF72">
    <property type="entry name" value="RIBOSE IMPORT PERMEASE PROTEIN RBSC"/>
    <property type="match status" value="1"/>
</dbReference>
<keyword evidence="4 7" id="KW-0812">Transmembrane</keyword>
<name>A0A2K8KKS3_9GAMM</name>
<evidence type="ECO:0000256" key="1">
    <source>
        <dbReference type="ARBA" id="ARBA00004429"/>
    </source>
</evidence>
<reference evidence="8 9" key="1">
    <citation type="journal article" date="2017" name="Environ. Microbiol.">
        <title>Genomic and physiological analyses of 'Reinekea forsetii' reveal a versatile opportunistic lifestyle during spring algae blooms.</title>
        <authorList>
            <person name="Avci B."/>
            <person name="Hahnke R.L."/>
            <person name="Chafee M."/>
            <person name="Fischer T."/>
            <person name="Gruber-Vodicka H."/>
            <person name="Tegetmeyer H.E."/>
            <person name="Harder J."/>
            <person name="Fuchs B.M."/>
            <person name="Amann R.I."/>
            <person name="Teeling H."/>
        </authorList>
    </citation>
    <scope>NUCLEOTIDE SEQUENCE [LARGE SCALE GENOMIC DNA]</scope>
    <source>
        <strain evidence="8 9">Hel1_31_D35</strain>
    </source>
</reference>